<evidence type="ECO:0000256" key="2">
    <source>
        <dbReference type="ARBA" id="ARBA00022741"/>
    </source>
</evidence>
<gene>
    <name evidence="5" type="ORF">RRG08_021160</name>
</gene>
<dbReference type="AlphaFoldDB" id="A0AAE0Z5N3"/>
<dbReference type="PANTHER" id="PTHR10903:SF184">
    <property type="entry name" value="GTP-BINDING PROTEIN A"/>
    <property type="match status" value="1"/>
</dbReference>
<dbReference type="InterPro" id="IPR006703">
    <property type="entry name" value="G_AIG1"/>
</dbReference>
<keyword evidence="6" id="KW-1185">Reference proteome</keyword>
<evidence type="ECO:0000313" key="6">
    <source>
        <dbReference type="Proteomes" id="UP001283361"/>
    </source>
</evidence>
<evidence type="ECO:0000256" key="3">
    <source>
        <dbReference type="ARBA" id="ARBA00023134"/>
    </source>
</evidence>
<evidence type="ECO:0000313" key="5">
    <source>
        <dbReference type="EMBL" id="KAK3763339.1"/>
    </source>
</evidence>
<comment type="caution">
    <text evidence="5">The sequence shown here is derived from an EMBL/GenBank/DDBJ whole genome shotgun (WGS) entry which is preliminary data.</text>
</comment>
<evidence type="ECO:0000256" key="1">
    <source>
        <dbReference type="ARBA" id="ARBA00008535"/>
    </source>
</evidence>
<dbReference type="GO" id="GO:0005525">
    <property type="term" value="F:GTP binding"/>
    <property type="evidence" value="ECO:0007669"/>
    <property type="project" value="UniProtKB-KW"/>
</dbReference>
<accession>A0AAE0Z5N3</accession>
<comment type="similarity">
    <text evidence="1">Belongs to the TRAFAC class TrmE-Era-EngA-EngB-Septin-like GTPase superfamily. AIG1/Toc34/Toc159-like paraseptin GTPase family. IAN subfamily.</text>
</comment>
<dbReference type="PANTHER" id="PTHR10903">
    <property type="entry name" value="GTPASE, IMAP FAMILY MEMBER-RELATED"/>
    <property type="match status" value="1"/>
</dbReference>
<dbReference type="InterPro" id="IPR027417">
    <property type="entry name" value="P-loop_NTPase"/>
</dbReference>
<dbReference type="Gene3D" id="3.40.50.300">
    <property type="entry name" value="P-loop containing nucleotide triphosphate hydrolases"/>
    <property type="match status" value="1"/>
</dbReference>
<organism evidence="5 6">
    <name type="scientific">Elysia crispata</name>
    <name type="common">lettuce slug</name>
    <dbReference type="NCBI Taxonomy" id="231223"/>
    <lineage>
        <taxon>Eukaryota</taxon>
        <taxon>Metazoa</taxon>
        <taxon>Spiralia</taxon>
        <taxon>Lophotrochozoa</taxon>
        <taxon>Mollusca</taxon>
        <taxon>Gastropoda</taxon>
        <taxon>Heterobranchia</taxon>
        <taxon>Euthyneura</taxon>
        <taxon>Panpulmonata</taxon>
        <taxon>Sacoglossa</taxon>
        <taxon>Placobranchoidea</taxon>
        <taxon>Plakobranchidae</taxon>
        <taxon>Elysia</taxon>
    </lineage>
</organism>
<dbReference type="Pfam" id="PF04548">
    <property type="entry name" value="AIG1"/>
    <property type="match status" value="1"/>
</dbReference>
<dbReference type="EMBL" id="JAWDGP010004573">
    <property type="protein sequence ID" value="KAK3763339.1"/>
    <property type="molecule type" value="Genomic_DNA"/>
</dbReference>
<reference evidence="5" key="1">
    <citation type="journal article" date="2023" name="G3 (Bethesda)">
        <title>A reference genome for the long-term kleptoplast-retaining sea slug Elysia crispata morphotype clarki.</title>
        <authorList>
            <person name="Eastman K.E."/>
            <person name="Pendleton A.L."/>
            <person name="Shaikh M.A."/>
            <person name="Suttiyut T."/>
            <person name="Ogas R."/>
            <person name="Tomko P."/>
            <person name="Gavelis G."/>
            <person name="Widhalm J.R."/>
            <person name="Wisecaver J.H."/>
        </authorList>
    </citation>
    <scope>NUCLEOTIDE SEQUENCE</scope>
    <source>
        <strain evidence="5">ECLA1</strain>
    </source>
</reference>
<evidence type="ECO:0000259" key="4">
    <source>
        <dbReference type="PROSITE" id="PS51720"/>
    </source>
</evidence>
<dbReference type="PROSITE" id="PS51720">
    <property type="entry name" value="G_AIG1"/>
    <property type="match status" value="1"/>
</dbReference>
<keyword evidence="2" id="KW-0547">Nucleotide-binding</keyword>
<feature type="domain" description="AIG1-type G" evidence="4">
    <location>
        <begin position="4"/>
        <end position="219"/>
    </location>
</feature>
<dbReference type="Proteomes" id="UP001283361">
    <property type="component" value="Unassembled WGS sequence"/>
</dbReference>
<proteinExistence type="inferred from homology"/>
<protein>
    <recommendedName>
        <fullName evidence="4">AIG1-type G domain-containing protein</fullName>
    </recommendedName>
</protein>
<dbReference type="InterPro" id="IPR045058">
    <property type="entry name" value="GIMA/IAN/Toc"/>
</dbReference>
<name>A0AAE0Z5N3_9GAST</name>
<sequence length="246" mass="27963">MSANELIFLHLVGKTGSGKSSTGNTILGRKLFNAKSSLSALTKIIQRESPLESPNYIVVDGPGLVGINTGVSAEAIQQFKQVVEENKFSVHVFLIICRYGERFTEEDEEMVESLKREFGGQRALKNHSIVILTCGDNFERDMEDENLTFEQWCEQQTGAFSKLKESCGGRVLSVDNSKKQEQLEKPFLQILADEIKNIECGYDEMKGHCLIDVPKRDVQTTKQGWWPKIWSVYTYFLNFFTETEQK</sequence>
<keyword evidence="3" id="KW-0342">GTP-binding</keyword>
<dbReference type="SUPFAM" id="SSF52540">
    <property type="entry name" value="P-loop containing nucleoside triphosphate hydrolases"/>
    <property type="match status" value="1"/>
</dbReference>